<evidence type="ECO:0000256" key="2">
    <source>
        <dbReference type="ARBA" id="ARBA00022475"/>
    </source>
</evidence>
<keyword evidence="9" id="KW-1185">Reference proteome</keyword>
<feature type="transmembrane region" description="Helical" evidence="6">
    <location>
        <begin position="47"/>
        <end position="64"/>
    </location>
</feature>
<feature type="transmembrane region" description="Helical" evidence="6">
    <location>
        <begin position="103"/>
        <end position="127"/>
    </location>
</feature>
<dbReference type="GO" id="GO:0005886">
    <property type="term" value="C:plasma membrane"/>
    <property type="evidence" value="ECO:0007669"/>
    <property type="project" value="UniProtKB-SubCell"/>
</dbReference>
<keyword evidence="4 6" id="KW-1133">Transmembrane helix</keyword>
<feature type="transmembrane region" description="Helical" evidence="6">
    <location>
        <begin position="15"/>
        <end position="35"/>
    </location>
</feature>
<reference evidence="8 9" key="1">
    <citation type="submission" date="2019-03" db="EMBL/GenBank/DDBJ databases">
        <authorList>
            <person name="Gonzalez-Pimentel J.L."/>
        </authorList>
    </citation>
    <scope>NUCLEOTIDE SEQUENCE [LARGE SCALE GENOMIC DNA]</scope>
    <source>
        <strain evidence="8 9">JCM 31289</strain>
    </source>
</reference>
<name>A0A4Z0GHL4_9ACTN</name>
<dbReference type="PANTHER" id="PTHR36115:SF4">
    <property type="entry name" value="MEMBRANE PROTEIN"/>
    <property type="match status" value="1"/>
</dbReference>
<protein>
    <submittedName>
        <fullName evidence="8">RDD family protein</fullName>
    </submittedName>
</protein>
<dbReference type="EMBL" id="SRID01000324">
    <property type="protein sequence ID" value="TGA95379.1"/>
    <property type="molecule type" value="Genomic_DNA"/>
</dbReference>
<evidence type="ECO:0000256" key="6">
    <source>
        <dbReference type="SAM" id="Phobius"/>
    </source>
</evidence>
<evidence type="ECO:0000256" key="4">
    <source>
        <dbReference type="ARBA" id="ARBA00022989"/>
    </source>
</evidence>
<gene>
    <name evidence="8" type="ORF">E4099_25470</name>
</gene>
<dbReference type="OrthoDB" id="9774993at2"/>
<evidence type="ECO:0000259" key="7">
    <source>
        <dbReference type="Pfam" id="PF06271"/>
    </source>
</evidence>
<evidence type="ECO:0000256" key="3">
    <source>
        <dbReference type="ARBA" id="ARBA00022692"/>
    </source>
</evidence>
<comment type="subcellular location">
    <subcellularLocation>
        <location evidence="1">Cell membrane</location>
        <topology evidence="1">Multi-pass membrane protein</topology>
    </subcellularLocation>
</comment>
<evidence type="ECO:0000256" key="5">
    <source>
        <dbReference type="ARBA" id="ARBA00023136"/>
    </source>
</evidence>
<dbReference type="Proteomes" id="UP000297948">
    <property type="component" value="Unassembled WGS sequence"/>
</dbReference>
<dbReference type="PANTHER" id="PTHR36115">
    <property type="entry name" value="PROLINE-RICH ANTIGEN HOMOLOG-RELATED"/>
    <property type="match status" value="1"/>
</dbReference>
<dbReference type="InterPro" id="IPR051791">
    <property type="entry name" value="Pra-immunoreactive"/>
</dbReference>
<keyword evidence="3 6" id="KW-0812">Transmembrane</keyword>
<dbReference type="Pfam" id="PF06271">
    <property type="entry name" value="RDD"/>
    <property type="match status" value="1"/>
</dbReference>
<accession>A0A4Z0GHL4</accession>
<dbReference type="AlphaFoldDB" id="A0A4Z0GHL4"/>
<comment type="caution">
    <text evidence="8">The sequence shown here is derived from an EMBL/GenBank/DDBJ whole genome shotgun (WGS) entry which is preliminary data.</text>
</comment>
<keyword evidence="2" id="KW-1003">Cell membrane</keyword>
<evidence type="ECO:0000313" key="9">
    <source>
        <dbReference type="Proteomes" id="UP000297948"/>
    </source>
</evidence>
<proteinExistence type="predicted"/>
<organism evidence="8 9">
    <name type="scientific">Streptomyces palmae</name>
    <dbReference type="NCBI Taxonomy" id="1701085"/>
    <lineage>
        <taxon>Bacteria</taxon>
        <taxon>Bacillati</taxon>
        <taxon>Actinomycetota</taxon>
        <taxon>Actinomycetes</taxon>
        <taxon>Kitasatosporales</taxon>
        <taxon>Streptomycetaceae</taxon>
        <taxon>Streptomyces</taxon>
    </lineage>
</organism>
<keyword evidence="5 6" id="KW-0472">Membrane</keyword>
<sequence>MAPLATPAQRFQARLIDTLVLGFIWVVMLAATGALRYGLDHPGEQDTAKVLISAALTFTLYFAYEGAMLANSGQTLGKKALRIRVAKLADGDVPGRQGWVRGAVYALPGIASPVAVGTIFWLVNSVWQLRDRPYRQSLHDKAAKTVVVSALY</sequence>
<evidence type="ECO:0000256" key="1">
    <source>
        <dbReference type="ARBA" id="ARBA00004651"/>
    </source>
</evidence>
<evidence type="ECO:0000313" key="8">
    <source>
        <dbReference type="EMBL" id="TGA95379.1"/>
    </source>
</evidence>
<dbReference type="InterPro" id="IPR010432">
    <property type="entry name" value="RDD"/>
</dbReference>
<feature type="domain" description="RDD" evidence="7">
    <location>
        <begin position="5"/>
        <end position="144"/>
    </location>
</feature>